<dbReference type="InterPro" id="IPR038445">
    <property type="entry name" value="NCDase_C_sf"/>
</dbReference>
<feature type="domain" description="Neutral/alkaline non-lysosomal ceramidase N-terminal" evidence="6">
    <location>
        <begin position="21"/>
        <end position="529"/>
    </location>
</feature>
<dbReference type="EMBL" id="JAHIBW010000012">
    <property type="protein sequence ID" value="KAG7305946.1"/>
    <property type="molecule type" value="Genomic_DNA"/>
</dbReference>
<keyword evidence="9" id="KW-1185">Reference proteome</keyword>
<feature type="domain" description="Neutral/alkaline non-lysosomal ceramidase C-terminal" evidence="7">
    <location>
        <begin position="1277"/>
        <end position="1428"/>
    </location>
</feature>
<feature type="chain" id="PRO_5047363818" description="Neutral ceramidase" evidence="5">
    <location>
        <begin position="20"/>
        <end position="1430"/>
    </location>
</feature>
<keyword evidence="5" id="KW-0732">Signal</keyword>
<comment type="caution">
    <text evidence="8">The sequence shown here is derived from an EMBL/GenBank/DDBJ whole genome shotgun (WGS) entry which is preliminary data.</text>
</comment>
<dbReference type="PANTHER" id="PTHR12670">
    <property type="entry name" value="CERAMIDASE"/>
    <property type="match status" value="1"/>
</dbReference>
<evidence type="ECO:0000256" key="1">
    <source>
        <dbReference type="ARBA" id="ARBA00009835"/>
    </source>
</evidence>
<evidence type="ECO:0000259" key="7">
    <source>
        <dbReference type="Pfam" id="PF17048"/>
    </source>
</evidence>
<dbReference type="Proteomes" id="UP000823941">
    <property type="component" value="Chromosome 12"/>
</dbReference>
<organism evidence="8 9">
    <name type="scientific">Plutella xylostella</name>
    <name type="common">Diamondback moth</name>
    <name type="synonym">Plutella maculipennis</name>
    <dbReference type="NCBI Taxonomy" id="51655"/>
    <lineage>
        <taxon>Eukaryota</taxon>
        <taxon>Metazoa</taxon>
        <taxon>Ecdysozoa</taxon>
        <taxon>Arthropoda</taxon>
        <taxon>Hexapoda</taxon>
        <taxon>Insecta</taxon>
        <taxon>Pterygota</taxon>
        <taxon>Neoptera</taxon>
        <taxon>Endopterygota</taxon>
        <taxon>Lepidoptera</taxon>
        <taxon>Glossata</taxon>
        <taxon>Ditrysia</taxon>
        <taxon>Yponomeutoidea</taxon>
        <taxon>Plutellidae</taxon>
        <taxon>Plutella</taxon>
    </lineage>
</organism>
<dbReference type="EC" id="3.5.1.23" evidence="2"/>
<protein>
    <recommendedName>
        <fullName evidence="3">Neutral ceramidase</fullName>
        <ecNumber evidence="2">3.5.1.23</ecNumber>
    </recommendedName>
</protein>
<evidence type="ECO:0000313" key="9">
    <source>
        <dbReference type="Proteomes" id="UP000823941"/>
    </source>
</evidence>
<proteinExistence type="inferred from homology"/>
<dbReference type="InterPro" id="IPR031331">
    <property type="entry name" value="NEUT/ALK_ceramidase_C"/>
</dbReference>
<dbReference type="Pfam" id="PF04734">
    <property type="entry name" value="Ceramidase_alk"/>
    <property type="match status" value="2"/>
</dbReference>
<evidence type="ECO:0000256" key="4">
    <source>
        <dbReference type="ARBA" id="ARBA00022801"/>
    </source>
</evidence>
<feature type="signal peptide" evidence="5">
    <location>
        <begin position="1"/>
        <end position="19"/>
    </location>
</feature>
<evidence type="ECO:0000313" key="8">
    <source>
        <dbReference type="EMBL" id="KAG7305946.1"/>
    </source>
</evidence>
<evidence type="ECO:0000256" key="5">
    <source>
        <dbReference type="SAM" id="SignalP"/>
    </source>
</evidence>
<dbReference type="PANTHER" id="PTHR12670:SF1">
    <property type="entry name" value="NEUTRAL CERAMIDASE"/>
    <property type="match status" value="1"/>
</dbReference>
<dbReference type="InterPro" id="IPR006823">
    <property type="entry name" value="Ceramidase_alk"/>
</dbReference>
<evidence type="ECO:0000259" key="6">
    <source>
        <dbReference type="Pfam" id="PF04734"/>
    </source>
</evidence>
<feature type="domain" description="Neutral/alkaline non-lysosomal ceramidase C-terminal" evidence="7">
    <location>
        <begin position="532"/>
        <end position="694"/>
    </location>
</feature>
<accession>A0ABQ7QL78</accession>
<reference evidence="8 9" key="1">
    <citation type="submission" date="2021-06" db="EMBL/GenBank/DDBJ databases">
        <title>A haploid diamondback moth (Plutella xylostella L.) genome assembly resolves 31 chromosomes and identifies a diamide resistance mutation.</title>
        <authorList>
            <person name="Ward C.M."/>
            <person name="Perry K.D."/>
            <person name="Baker G."/>
            <person name="Powis K."/>
            <person name="Heckel D.G."/>
            <person name="Baxter S.W."/>
        </authorList>
    </citation>
    <scope>NUCLEOTIDE SEQUENCE [LARGE SCALE GENOMIC DNA]</scope>
    <source>
        <strain evidence="8 9">LV</strain>
        <tissue evidence="8">Single pupa</tissue>
    </source>
</reference>
<keyword evidence="4" id="KW-0378">Hydrolase</keyword>
<dbReference type="InterPro" id="IPR031329">
    <property type="entry name" value="NEUT/ALK_ceramidase_N"/>
</dbReference>
<evidence type="ECO:0000256" key="2">
    <source>
        <dbReference type="ARBA" id="ARBA00011891"/>
    </source>
</evidence>
<name>A0ABQ7QL78_PLUXY</name>
<feature type="domain" description="Neutral/alkaline non-lysosomal ceramidase N-terminal" evidence="6">
    <location>
        <begin position="759"/>
        <end position="1264"/>
    </location>
</feature>
<sequence>MRLLLLSVVLMTSWARSPALRVGTGIADVTGPPAEVTFMGYANFKQQGEGIHLRQFARAFVIEQDGRRFVFVSVDAAMMANGVRKEVLRRLQKRYGSLYSEANVVISGTHTHSTAGGFLMDFLFDLPILGFVKETFVAYCDGIFKSIYKAHMSMKSARALYAEGELLDANINRSPSAYIFNPLEERERYKYNVDKTLAQVRFVSPEDNKLLGVINWFAVHPTSMNNTNTLVSSDNVGYASVLCEKELNGRNTLPGKGSIICAFASTNLGDVSPNTRGPKCEFSGRMCDQEKLLCSLPDERCFASGPGVDMFDSTRIIATKLFEKAMEVLKGPAEDLTGEVGIVHQFVEMPTQEVAPYDPITQTFNDSLKVRGCLPAMGYSFAAGTTDGPGAFDFRQGTTSGNPLWNAVRDFIAEPTPEDVECQAPKPILLATGRAKFPYEWQPQVVSCSVARIGGLFLAAVPGEFTTMSGRRLRHVVETAAKGEAKRVVLAGLSNIYSDYIATPEEYQAQRYEAASTIYGPHTLDIYLNKYTELTDALITGKTPDAIVQPPDFGGNLITLVPPVLWDAAPWGKEFGDCLEQPQKEYSHGDLVVAKFVSGHPRNNLRHGRFYATIEKQQSEADDAWSIYATDADWDTKFIWRRDSKILGTSTAEVTWSIPADTPSGTYRVHHYGNYKYILGGIYPYHGFSDSFTVSGNELNMALTVTVKILIVVGVLAVTAGITTTVLLVNRDSGADDVTGTTTDPVTTPEETTSVALPYNVGVGIADMTGPCTEINFMGYAELSQTGAGLHTRQFARSFIFIQGDSRIVLVTAEVQSVGIAVRREVVKKLQELYGDMYSLRNVIVTGTHTYSTPGGYLVDFLLDVSILGFSRETYNAYVEGITRSIIRAHENVVPARLFFSQTQVSDAHMNRSPYSYEFNPPEERARYSNNVDDTLSQIRIEKADGTLHGVLTWFAVHTTSMNMTNLLVSSDNLGYSALMMEKTLNPGMPTGKPSIVAGFFASNLGDVSPNTRGARCEFSGDECDNQFLLCGPSERCYSLGPGDDMFESTRIIGNKVYNGALEALNFPGEELTSHLAVIHQFVEMPEETVARYDPVTKTFDQSEPVKGCVPGMGYSFASGTIDGANLLNITQGTIVGNPLLDTISGILAEPTPEDVECHAPKPILLATGRANFPLPWHPRTVSVTLIHLAGVLVAGVPGEPTTMSGRRIRDVISSASGVDTEKVLVSGLTNEYIHYVATYEEYQVQRYEAASTIYGPHTLDIFLNKFSEFAKIAVEGGDVPPGPEPADYRSNTISIILPVVFDGTPLARTFGDVLQQPREEVKRGDTVVAVFQGASPRNDLRQESTYLAVERLEVGQWTVVATDADWETRFYWQRSSTLLGSSQVTIEYRIPPGAYLTSYRIRYYGTSRSVLGNTLTPFEGVTNEFRVVE</sequence>
<dbReference type="Gene3D" id="2.60.40.2300">
    <property type="entry name" value="Neutral/alkaline non-lysosomal ceramidase, C-terminal domain"/>
    <property type="match status" value="2"/>
</dbReference>
<gene>
    <name evidence="8" type="ORF">JYU34_008507</name>
</gene>
<comment type="similarity">
    <text evidence="1">Belongs to the neutral ceramidase family.</text>
</comment>
<evidence type="ECO:0000256" key="3">
    <source>
        <dbReference type="ARBA" id="ARBA00019235"/>
    </source>
</evidence>
<dbReference type="Pfam" id="PF17048">
    <property type="entry name" value="Ceramidse_alk_C"/>
    <property type="match status" value="2"/>
</dbReference>